<dbReference type="InterPro" id="IPR005475">
    <property type="entry name" value="Transketolase-like_Pyr-bd"/>
</dbReference>
<evidence type="ECO:0000256" key="7">
    <source>
        <dbReference type="ARBA" id="ARBA00011738"/>
    </source>
</evidence>
<keyword evidence="11" id="KW-0106">Calcium</keyword>
<dbReference type="CDD" id="cd07033">
    <property type="entry name" value="TPP_PYR_DXS_TK_like"/>
    <property type="match status" value="1"/>
</dbReference>
<dbReference type="Pfam" id="PF02779">
    <property type="entry name" value="Transket_pyr"/>
    <property type="match status" value="1"/>
</dbReference>
<dbReference type="SUPFAM" id="SSF52518">
    <property type="entry name" value="Thiamin diphosphate-binding fold (THDP-binding)"/>
    <property type="match status" value="2"/>
</dbReference>
<dbReference type="RefSeq" id="WP_114544401.1">
    <property type="nucleotide sequence ID" value="NZ_QQBG01000017.1"/>
</dbReference>
<evidence type="ECO:0000256" key="8">
    <source>
        <dbReference type="ARBA" id="ARBA00013152"/>
    </source>
</evidence>
<keyword evidence="17" id="KW-1185">Reference proteome</keyword>
<protein>
    <recommendedName>
        <fullName evidence="8">transketolase</fullName>
        <ecNumber evidence="8">2.2.1.1</ecNumber>
    </recommendedName>
</protein>
<evidence type="ECO:0000256" key="5">
    <source>
        <dbReference type="ARBA" id="ARBA00001964"/>
    </source>
</evidence>
<dbReference type="InterPro" id="IPR009014">
    <property type="entry name" value="Transketo_C/PFOR_II"/>
</dbReference>
<dbReference type="EC" id="2.2.1.1" evidence="8"/>
<dbReference type="PROSITE" id="PS00801">
    <property type="entry name" value="TRANSKETOLASE_1"/>
    <property type="match status" value="1"/>
</dbReference>
<dbReference type="Proteomes" id="UP000253816">
    <property type="component" value="Unassembled WGS sequence"/>
</dbReference>
<evidence type="ECO:0000256" key="6">
    <source>
        <dbReference type="ARBA" id="ARBA00007131"/>
    </source>
</evidence>
<evidence type="ECO:0000313" key="17">
    <source>
        <dbReference type="Proteomes" id="UP000253816"/>
    </source>
</evidence>
<dbReference type="InterPro" id="IPR029061">
    <property type="entry name" value="THDP-binding"/>
</dbReference>
<dbReference type="InterPro" id="IPR049557">
    <property type="entry name" value="Transketolase_CS"/>
</dbReference>
<comment type="cofactor">
    <cofactor evidence="1">
        <name>Ca(2+)</name>
        <dbReference type="ChEBI" id="CHEBI:29108"/>
    </cofactor>
</comment>
<dbReference type="InterPro" id="IPR033247">
    <property type="entry name" value="Transketolase_fam"/>
</dbReference>
<evidence type="ECO:0000256" key="2">
    <source>
        <dbReference type="ARBA" id="ARBA00001936"/>
    </source>
</evidence>
<comment type="cofactor">
    <cofactor evidence="5">
        <name>thiamine diphosphate</name>
        <dbReference type="ChEBI" id="CHEBI:58937"/>
    </cofactor>
</comment>
<dbReference type="AlphaFoldDB" id="A0A369KEM1"/>
<dbReference type="FunFam" id="3.40.50.970:FF:000045">
    <property type="entry name" value="Transketolase"/>
    <property type="match status" value="1"/>
</dbReference>
<comment type="cofactor">
    <cofactor evidence="2">
        <name>Mn(2+)</name>
        <dbReference type="ChEBI" id="CHEBI:29035"/>
    </cofactor>
</comment>
<dbReference type="GO" id="GO:0006098">
    <property type="term" value="P:pentose-phosphate shunt"/>
    <property type="evidence" value="ECO:0007669"/>
    <property type="project" value="TreeGrafter"/>
</dbReference>
<evidence type="ECO:0000259" key="15">
    <source>
        <dbReference type="SMART" id="SM00861"/>
    </source>
</evidence>
<dbReference type="SMART" id="SM00861">
    <property type="entry name" value="Transket_pyr"/>
    <property type="match status" value="1"/>
</dbReference>
<keyword evidence="13" id="KW-0786">Thiamine pyrophosphate</keyword>
<dbReference type="GO" id="GO:0004802">
    <property type="term" value="F:transketolase activity"/>
    <property type="evidence" value="ECO:0007669"/>
    <property type="project" value="UniProtKB-EC"/>
</dbReference>
<dbReference type="InterPro" id="IPR005474">
    <property type="entry name" value="Transketolase_N"/>
</dbReference>
<organism evidence="16 17">
    <name type="scientific">Candidatus Similichlamydia laticola</name>
    <dbReference type="NCBI Taxonomy" id="2170265"/>
    <lineage>
        <taxon>Bacteria</taxon>
        <taxon>Pseudomonadati</taxon>
        <taxon>Chlamydiota</taxon>
        <taxon>Chlamydiia</taxon>
        <taxon>Parachlamydiales</taxon>
        <taxon>Candidatus Parilichlamydiaceae</taxon>
        <taxon>Candidatus Similichlamydia</taxon>
    </lineage>
</organism>
<comment type="catalytic activity">
    <reaction evidence="14">
        <text>D-sedoheptulose 7-phosphate + D-glyceraldehyde 3-phosphate = aldehydo-D-ribose 5-phosphate + D-xylulose 5-phosphate</text>
        <dbReference type="Rhea" id="RHEA:10508"/>
        <dbReference type="ChEBI" id="CHEBI:57483"/>
        <dbReference type="ChEBI" id="CHEBI:57737"/>
        <dbReference type="ChEBI" id="CHEBI:58273"/>
        <dbReference type="ChEBI" id="CHEBI:59776"/>
        <dbReference type="EC" id="2.2.1.1"/>
    </reaction>
</comment>
<evidence type="ECO:0000256" key="14">
    <source>
        <dbReference type="ARBA" id="ARBA00049473"/>
    </source>
</evidence>
<dbReference type="EMBL" id="QQBG01000017">
    <property type="protein sequence ID" value="RDB31347.1"/>
    <property type="molecule type" value="Genomic_DNA"/>
</dbReference>
<comment type="similarity">
    <text evidence="6">Belongs to the transketolase family.</text>
</comment>
<dbReference type="CDD" id="cd02012">
    <property type="entry name" value="TPP_TK"/>
    <property type="match status" value="1"/>
</dbReference>
<proteinExistence type="inferred from homology"/>
<dbReference type="InterPro" id="IPR055152">
    <property type="entry name" value="Transketolase-like_C_2"/>
</dbReference>
<dbReference type="GO" id="GO:0005829">
    <property type="term" value="C:cytosol"/>
    <property type="evidence" value="ECO:0007669"/>
    <property type="project" value="TreeGrafter"/>
</dbReference>
<dbReference type="PANTHER" id="PTHR43522:SF2">
    <property type="entry name" value="TRANSKETOLASE 1-RELATED"/>
    <property type="match status" value="1"/>
</dbReference>
<comment type="cofactor">
    <cofactor evidence="3">
        <name>Co(2+)</name>
        <dbReference type="ChEBI" id="CHEBI:48828"/>
    </cofactor>
</comment>
<evidence type="ECO:0000256" key="4">
    <source>
        <dbReference type="ARBA" id="ARBA00001946"/>
    </source>
</evidence>
<evidence type="ECO:0000256" key="10">
    <source>
        <dbReference type="ARBA" id="ARBA00022723"/>
    </source>
</evidence>
<evidence type="ECO:0000256" key="12">
    <source>
        <dbReference type="ARBA" id="ARBA00022842"/>
    </source>
</evidence>
<sequence length="674" mass="73966">MSFHAQSGVLSASTLSDLARIATTIRCLSADIVEKAGSGHPGLPMGCAEIGAYLFGLFLRFNPEDPHWEGRDRFILSAGHGSAWLYSCLHLSGFDLSIDSLKEFRQLHSITPGHPERGITPGVESTTGPLGQGIAHAVGQALGLQVFYESTQNGSPSLPKVIALCGDGCLMEGVSYEAASFAGHLGLNNLILVFDSNGVCLDGFTKDCWTDDVALRFESCGWKVFQIDGHSFEELHQVFSSLRKEQSVPTIILARTTIGRGAPSKSGTNRVHGSPLGKEEVTQLKKASHFPPTPFHVPVEVYDFFAIRKKELQSLAGTWTKEFEKWLNANKRSKQLYLSQRSLPRKDIEEAIWGLELDADQAGRSLSQQVVVFLADRLLFLLGGSADLSSSDKTFLEKYGFIGKANFSGRNIKYGVREFAMSAIASGLAQTGHLVPFVGTFLTFSDYMRNGIRLAALMQLQVIFVFTHDSILLGEDGPTHQPIEHVMSLRLIPGLQVIRPGSSEEVKLAWILALRYQGPTAIILPRKKFGCLPVTKADHFDMCRGGYLYLGDKGVPCDCLLLATGTELALACDVAEQLKKNYRKNVRVVSLPCWSVFEQQSEAYRLNLLDRSAQLVVSLEAGISLGWERHTGSQGLHIAVETWGASAPSEVLREHYGFTAEQVTNKILDRLNLH</sequence>
<evidence type="ECO:0000256" key="13">
    <source>
        <dbReference type="ARBA" id="ARBA00023052"/>
    </source>
</evidence>
<dbReference type="FunFam" id="3.40.50.970:FF:000004">
    <property type="entry name" value="Transketolase"/>
    <property type="match status" value="1"/>
</dbReference>
<evidence type="ECO:0000256" key="3">
    <source>
        <dbReference type="ARBA" id="ARBA00001941"/>
    </source>
</evidence>
<dbReference type="Pfam" id="PF00456">
    <property type="entry name" value="Transketolase_N"/>
    <property type="match status" value="1"/>
</dbReference>
<comment type="cofactor">
    <cofactor evidence="4">
        <name>Mg(2+)</name>
        <dbReference type="ChEBI" id="CHEBI:18420"/>
    </cofactor>
</comment>
<keyword evidence="12" id="KW-0460">Magnesium</keyword>
<evidence type="ECO:0000256" key="11">
    <source>
        <dbReference type="ARBA" id="ARBA00022837"/>
    </source>
</evidence>
<reference evidence="16 17" key="1">
    <citation type="submission" date="2018-07" db="EMBL/GenBank/DDBJ databases">
        <title>Comparative genomics of the Candidatus Parilichlamydiaceae reveals evidence of convergent evolution and genome reduction in the phylum Chlamydiae.</title>
        <authorList>
            <person name="Taylor-Brown A."/>
            <person name="Polkinghorne A."/>
        </authorList>
    </citation>
    <scope>NUCLEOTIDE SEQUENCE [LARGE SCALE GENOMIC DNA]</scope>
    <source>
        <strain evidence="16 17">Hat2</strain>
    </source>
</reference>
<comment type="caution">
    <text evidence="16">The sequence shown here is derived from an EMBL/GenBank/DDBJ whole genome shotgun (WGS) entry which is preliminary data.</text>
</comment>
<evidence type="ECO:0000313" key="16">
    <source>
        <dbReference type="EMBL" id="RDB31347.1"/>
    </source>
</evidence>
<keyword evidence="9" id="KW-0808">Transferase</keyword>
<comment type="subunit">
    <text evidence="7">Homodimer.</text>
</comment>
<dbReference type="Pfam" id="PF22613">
    <property type="entry name" value="Transketolase_C_1"/>
    <property type="match status" value="1"/>
</dbReference>
<gene>
    <name evidence="16" type="ORF">HAT2_00548</name>
</gene>
<dbReference type="GO" id="GO:0046872">
    <property type="term" value="F:metal ion binding"/>
    <property type="evidence" value="ECO:0007669"/>
    <property type="project" value="UniProtKB-KW"/>
</dbReference>
<evidence type="ECO:0000256" key="1">
    <source>
        <dbReference type="ARBA" id="ARBA00001913"/>
    </source>
</evidence>
<accession>A0A369KEM1</accession>
<dbReference type="Gene3D" id="3.40.50.920">
    <property type="match status" value="1"/>
</dbReference>
<feature type="domain" description="Transketolase-like pyrimidine-binding" evidence="15">
    <location>
        <begin position="361"/>
        <end position="531"/>
    </location>
</feature>
<dbReference type="Gene3D" id="3.40.50.970">
    <property type="match status" value="2"/>
</dbReference>
<dbReference type="OrthoDB" id="8732661at2"/>
<name>A0A369KEM1_9BACT</name>
<keyword evidence="10" id="KW-0479">Metal-binding</keyword>
<dbReference type="PANTHER" id="PTHR43522">
    <property type="entry name" value="TRANSKETOLASE"/>
    <property type="match status" value="1"/>
</dbReference>
<dbReference type="SUPFAM" id="SSF52922">
    <property type="entry name" value="TK C-terminal domain-like"/>
    <property type="match status" value="1"/>
</dbReference>
<evidence type="ECO:0000256" key="9">
    <source>
        <dbReference type="ARBA" id="ARBA00022679"/>
    </source>
</evidence>